<comment type="caution">
    <text evidence="1">The sequence shown here is derived from an EMBL/GenBank/DDBJ whole genome shotgun (WGS) entry which is preliminary data.</text>
</comment>
<keyword evidence="2" id="KW-1185">Reference proteome</keyword>
<proteinExistence type="predicted"/>
<name>A0AAD6PXW8_9ROSI</name>
<protein>
    <submittedName>
        <fullName evidence="1">Uncharacterized protein</fullName>
    </submittedName>
</protein>
<organism evidence="1 2">
    <name type="scientific">Populus alba x Populus x berolinensis</name>
    <dbReference type="NCBI Taxonomy" id="444605"/>
    <lineage>
        <taxon>Eukaryota</taxon>
        <taxon>Viridiplantae</taxon>
        <taxon>Streptophyta</taxon>
        <taxon>Embryophyta</taxon>
        <taxon>Tracheophyta</taxon>
        <taxon>Spermatophyta</taxon>
        <taxon>Magnoliopsida</taxon>
        <taxon>eudicotyledons</taxon>
        <taxon>Gunneridae</taxon>
        <taxon>Pentapetalae</taxon>
        <taxon>rosids</taxon>
        <taxon>fabids</taxon>
        <taxon>Malpighiales</taxon>
        <taxon>Salicaceae</taxon>
        <taxon>Saliceae</taxon>
        <taxon>Populus</taxon>
    </lineage>
</organism>
<dbReference type="Proteomes" id="UP001164929">
    <property type="component" value="Chromosome 14"/>
</dbReference>
<evidence type="ECO:0000313" key="1">
    <source>
        <dbReference type="EMBL" id="KAJ6971601.1"/>
    </source>
</evidence>
<sequence>MDGLGINSRHLLAPTVALRTLEKEEKEGTSHLTVEEIPESQKCHKETNSPFRIKFLGAKTPFPCVKKTDMMGNRLVMTEFENGNRLLPKIFLGRDSLLGKHIGYSDEDSFEGYGNSRVVLT</sequence>
<gene>
    <name evidence="1" type="ORF">NC653_032197</name>
</gene>
<evidence type="ECO:0000313" key="2">
    <source>
        <dbReference type="Proteomes" id="UP001164929"/>
    </source>
</evidence>
<dbReference type="EMBL" id="JAQIZT010000014">
    <property type="protein sequence ID" value="KAJ6971601.1"/>
    <property type="molecule type" value="Genomic_DNA"/>
</dbReference>
<dbReference type="AlphaFoldDB" id="A0AAD6PXW8"/>
<accession>A0AAD6PXW8</accession>
<reference evidence="1" key="1">
    <citation type="journal article" date="2023" name="Mol. Ecol. Resour.">
        <title>Chromosome-level genome assembly of a triploid poplar Populus alba 'Berolinensis'.</title>
        <authorList>
            <person name="Chen S."/>
            <person name="Yu Y."/>
            <person name="Wang X."/>
            <person name="Wang S."/>
            <person name="Zhang T."/>
            <person name="Zhou Y."/>
            <person name="He R."/>
            <person name="Meng N."/>
            <person name="Wang Y."/>
            <person name="Liu W."/>
            <person name="Liu Z."/>
            <person name="Liu J."/>
            <person name="Guo Q."/>
            <person name="Huang H."/>
            <person name="Sederoff R.R."/>
            <person name="Wang G."/>
            <person name="Qu G."/>
            <person name="Chen S."/>
        </authorList>
    </citation>
    <scope>NUCLEOTIDE SEQUENCE</scope>
    <source>
        <strain evidence="1">SC-2020</strain>
    </source>
</reference>